<dbReference type="InterPro" id="IPR042175">
    <property type="entry name" value="Cell/Rod_MreC_2"/>
</dbReference>
<dbReference type="InterPro" id="IPR055342">
    <property type="entry name" value="MreC_beta-barrel_core"/>
</dbReference>
<sequence>MPRSNSKFFTSLVVGAIVLIALNVFWFGWIPHTAIGKTWASSLFVKSGKLHNLASSIFRWRELAQENSDLKSKLAQEISSRASIARLERENEQLRLAIGLANRNGTNILPAGIYDVSLAPDGYMALINKGANYNVAVGDVIIGEHNILIGTVQAVFSDSSRVTLISDSSFKVTALVLGGQAKGIARGALDDGLALDLVVQTDDIKEGDTLVSSGDDMLPAGLIIGIVSQVNSNTAKLFKEVSIAPIAEFVTGSVFILKK</sequence>
<dbReference type="PANTHER" id="PTHR34138:SF1">
    <property type="entry name" value="CELL SHAPE-DETERMINING PROTEIN MREC"/>
    <property type="match status" value="1"/>
</dbReference>
<dbReference type="GO" id="GO:0008360">
    <property type="term" value="P:regulation of cell shape"/>
    <property type="evidence" value="ECO:0007669"/>
    <property type="project" value="UniProtKB-KW"/>
</dbReference>
<evidence type="ECO:0000256" key="5">
    <source>
        <dbReference type="SAM" id="Phobius"/>
    </source>
</evidence>
<keyword evidence="5" id="KW-0812">Transmembrane</keyword>
<dbReference type="GO" id="GO:0005886">
    <property type="term" value="C:plasma membrane"/>
    <property type="evidence" value="ECO:0007669"/>
    <property type="project" value="TreeGrafter"/>
</dbReference>
<keyword evidence="5" id="KW-1133">Transmembrane helix</keyword>
<dbReference type="AlphaFoldDB" id="A0A1F8H9G8"/>
<evidence type="ECO:0000256" key="4">
    <source>
        <dbReference type="ARBA" id="ARBA00032089"/>
    </source>
</evidence>
<keyword evidence="3" id="KW-0133">Cell shape</keyword>
<feature type="transmembrane region" description="Helical" evidence="5">
    <location>
        <begin position="12"/>
        <end position="29"/>
    </location>
</feature>
<evidence type="ECO:0000313" key="8">
    <source>
        <dbReference type="Proteomes" id="UP000178155"/>
    </source>
</evidence>
<feature type="domain" description="Rod shape-determining protein MreC beta-barrel core" evidence="6">
    <location>
        <begin position="126"/>
        <end position="250"/>
    </location>
</feature>
<dbReference type="Gene3D" id="2.40.10.350">
    <property type="entry name" value="Rod shape-determining protein MreC, domain 2"/>
    <property type="match status" value="1"/>
</dbReference>
<evidence type="ECO:0000256" key="1">
    <source>
        <dbReference type="ARBA" id="ARBA00009369"/>
    </source>
</evidence>
<gene>
    <name evidence="7" type="ORF">A3I39_01985</name>
</gene>
<dbReference type="InterPro" id="IPR007221">
    <property type="entry name" value="MreC"/>
</dbReference>
<accession>A0A1F8H9G8</accession>
<reference evidence="7 8" key="1">
    <citation type="journal article" date="2016" name="Nat. Commun.">
        <title>Thousands of microbial genomes shed light on interconnected biogeochemical processes in an aquifer system.</title>
        <authorList>
            <person name="Anantharaman K."/>
            <person name="Brown C.T."/>
            <person name="Hug L.A."/>
            <person name="Sharon I."/>
            <person name="Castelle C.J."/>
            <person name="Probst A.J."/>
            <person name="Thomas B.C."/>
            <person name="Singh A."/>
            <person name="Wilkins M.J."/>
            <person name="Karaoz U."/>
            <person name="Brodie E.L."/>
            <person name="Williams K.H."/>
            <person name="Hubbard S.S."/>
            <person name="Banfield J.F."/>
        </authorList>
    </citation>
    <scope>NUCLEOTIDE SEQUENCE [LARGE SCALE GENOMIC DNA]</scope>
</reference>
<dbReference type="Pfam" id="PF04085">
    <property type="entry name" value="MreC"/>
    <property type="match status" value="1"/>
</dbReference>
<evidence type="ECO:0000259" key="6">
    <source>
        <dbReference type="Pfam" id="PF04085"/>
    </source>
</evidence>
<dbReference type="Proteomes" id="UP000178155">
    <property type="component" value="Unassembled WGS sequence"/>
</dbReference>
<name>A0A1F8H9G8_9BACT</name>
<keyword evidence="5" id="KW-0472">Membrane</keyword>
<protein>
    <recommendedName>
        <fullName evidence="2">Cell shape-determining protein MreC</fullName>
    </recommendedName>
    <alternativeName>
        <fullName evidence="4">Cell shape protein MreC</fullName>
    </alternativeName>
</protein>
<comment type="caution">
    <text evidence="7">The sequence shown here is derived from an EMBL/GenBank/DDBJ whole genome shotgun (WGS) entry which is preliminary data.</text>
</comment>
<evidence type="ECO:0000256" key="3">
    <source>
        <dbReference type="ARBA" id="ARBA00022960"/>
    </source>
</evidence>
<dbReference type="EMBL" id="MGKW01000016">
    <property type="protein sequence ID" value="OGN34231.1"/>
    <property type="molecule type" value="Genomic_DNA"/>
</dbReference>
<evidence type="ECO:0000256" key="2">
    <source>
        <dbReference type="ARBA" id="ARBA00013855"/>
    </source>
</evidence>
<organism evidence="7 8">
    <name type="scientific">Candidatus Yanofskybacteria bacterium RIFCSPLOWO2_02_FULL_47_9b</name>
    <dbReference type="NCBI Taxonomy" id="1802708"/>
    <lineage>
        <taxon>Bacteria</taxon>
        <taxon>Candidatus Yanofskyibacteriota</taxon>
    </lineage>
</organism>
<dbReference type="NCBIfam" id="TIGR00219">
    <property type="entry name" value="mreC"/>
    <property type="match status" value="1"/>
</dbReference>
<dbReference type="PANTHER" id="PTHR34138">
    <property type="entry name" value="CELL SHAPE-DETERMINING PROTEIN MREC"/>
    <property type="match status" value="1"/>
</dbReference>
<proteinExistence type="inferred from homology"/>
<evidence type="ECO:0000313" key="7">
    <source>
        <dbReference type="EMBL" id="OGN34231.1"/>
    </source>
</evidence>
<dbReference type="InterPro" id="IPR042177">
    <property type="entry name" value="Cell/Rod_1"/>
</dbReference>
<dbReference type="Gene3D" id="2.40.10.340">
    <property type="entry name" value="Rod shape-determining protein MreC, domain 1"/>
    <property type="match status" value="1"/>
</dbReference>
<comment type="similarity">
    <text evidence="1">Belongs to the MreC family.</text>
</comment>